<dbReference type="PANTHER" id="PTHR30408:SF12">
    <property type="entry name" value="TYPE I RESTRICTION ENZYME MJAVIII SPECIFICITY SUBUNIT"/>
    <property type="match status" value="1"/>
</dbReference>
<keyword evidence="5" id="KW-0255">Endonuclease</keyword>
<keyword evidence="5" id="KW-0378">Hydrolase</keyword>
<proteinExistence type="inferred from homology"/>
<accession>A0AAU6V446</accession>
<dbReference type="InterPro" id="IPR000055">
    <property type="entry name" value="Restrct_endonuc_typeI_TRD"/>
</dbReference>
<reference evidence="5" key="1">
    <citation type="submission" date="2022-03" db="EMBL/GenBank/DDBJ databases">
        <title>Sea Food Isolates.</title>
        <authorList>
            <person name="Li c."/>
        </authorList>
    </citation>
    <scope>NUCLEOTIDE SEQUENCE</scope>
    <source>
        <strain evidence="5">19NY03SH02</strain>
    </source>
</reference>
<evidence type="ECO:0000313" key="5">
    <source>
        <dbReference type="EMBL" id="XAG81070.1"/>
    </source>
</evidence>
<keyword evidence="5" id="KW-0540">Nuclease</keyword>
<dbReference type="GO" id="GO:0009307">
    <property type="term" value="P:DNA restriction-modification system"/>
    <property type="evidence" value="ECO:0007669"/>
    <property type="project" value="UniProtKB-KW"/>
</dbReference>
<sequence length="431" mass="48743">MANQMLTIGDIAEIFDGPHATPKKIENGPYFLSISSLEDGRLDLSKSAHLSEEQFVKWTKRVTPQKGDLLFSYETRLGEAALMPEGVRACLGRRMGLLRPKLDKVIPEYLLYAYISPFFQQVIKANTIVGATVDRIALSEMKDFPIRIPNLSEQKSACLLLSTIDKKIELNNRINSELEAMAKTLYDYWFVQFDFPDANGKPYKASGGKMVYNPVLKREIPANWKVQPITDCCEVVDCLHSKKPGQRFVSPDYFLLQLENIRDDGLVDVTTKYFVSQEDYSIWTSRIEVKKHDVVMTNAGRIAAFAQIPSEVKCGIGRNITAIRPYDIGPNYFFSCLSGFYIQSQILTNLDHGAFFKSFNVKGIKALNIIRPPSAIEGKFEQLISPLIEKRQSTILENQKLTSLRDWLLPMLMNGQVTVKPSTEPQEAQHG</sequence>
<organism evidence="5">
    <name type="scientific">bacterium 19NY03SH02</name>
    <dbReference type="NCBI Taxonomy" id="2920631"/>
    <lineage>
        <taxon>Bacteria</taxon>
    </lineage>
</organism>
<evidence type="ECO:0000256" key="1">
    <source>
        <dbReference type="ARBA" id="ARBA00010923"/>
    </source>
</evidence>
<dbReference type="InterPro" id="IPR044946">
    <property type="entry name" value="Restrct_endonuc_typeI_TRD_sf"/>
</dbReference>
<protein>
    <submittedName>
        <fullName evidence="5">Restriction endonuclease subunit S</fullName>
    </submittedName>
</protein>
<dbReference type="GO" id="GO:0004519">
    <property type="term" value="F:endonuclease activity"/>
    <property type="evidence" value="ECO:0007669"/>
    <property type="project" value="UniProtKB-KW"/>
</dbReference>
<feature type="domain" description="Type I restriction modification DNA specificity" evidence="4">
    <location>
        <begin position="4"/>
        <end position="180"/>
    </location>
</feature>
<keyword evidence="2" id="KW-0680">Restriction system</keyword>
<keyword evidence="3" id="KW-0238">DNA-binding</keyword>
<evidence type="ECO:0000256" key="2">
    <source>
        <dbReference type="ARBA" id="ARBA00022747"/>
    </source>
</evidence>
<dbReference type="SUPFAM" id="SSF116734">
    <property type="entry name" value="DNA methylase specificity domain"/>
    <property type="match status" value="2"/>
</dbReference>
<dbReference type="GO" id="GO:0003677">
    <property type="term" value="F:DNA binding"/>
    <property type="evidence" value="ECO:0007669"/>
    <property type="project" value="UniProtKB-KW"/>
</dbReference>
<dbReference type="REBASE" id="848485">
    <property type="entry name" value="S.BspH02ORF80P"/>
</dbReference>
<evidence type="ECO:0000259" key="4">
    <source>
        <dbReference type="Pfam" id="PF01420"/>
    </source>
</evidence>
<evidence type="ECO:0000256" key="3">
    <source>
        <dbReference type="ARBA" id="ARBA00023125"/>
    </source>
</evidence>
<name>A0AAU6V446_UNCXX</name>
<dbReference type="Gene3D" id="3.90.220.20">
    <property type="entry name" value="DNA methylase specificity domains"/>
    <property type="match status" value="2"/>
</dbReference>
<dbReference type="CDD" id="cd17246">
    <property type="entry name" value="RMtype1_S_SonII-TRD2-CR2_like"/>
    <property type="match status" value="1"/>
</dbReference>
<dbReference type="InterPro" id="IPR052021">
    <property type="entry name" value="Type-I_RS_S_subunit"/>
</dbReference>
<dbReference type="PANTHER" id="PTHR30408">
    <property type="entry name" value="TYPE-1 RESTRICTION ENZYME ECOKI SPECIFICITY PROTEIN"/>
    <property type="match status" value="1"/>
</dbReference>
<comment type="similarity">
    <text evidence="1">Belongs to the type-I restriction system S methylase family.</text>
</comment>
<dbReference type="AlphaFoldDB" id="A0AAU6V446"/>
<dbReference type="EMBL" id="CP095354">
    <property type="protein sequence ID" value="XAG81070.1"/>
    <property type="molecule type" value="Genomic_DNA"/>
</dbReference>
<gene>
    <name evidence="5" type="ORF">MRN14_00075</name>
</gene>
<dbReference type="Pfam" id="PF01420">
    <property type="entry name" value="Methylase_S"/>
    <property type="match status" value="1"/>
</dbReference>